<dbReference type="GO" id="GO:0005634">
    <property type="term" value="C:nucleus"/>
    <property type="evidence" value="ECO:0007669"/>
    <property type="project" value="TreeGrafter"/>
</dbReference>
<dbReference type="AlphaFoldDB" id="A0AAD6BX30"/>
<dbReference type="GeneID" id="81606426"/>
<dbReference type="EMBL" id="JAPVEA010000009">
    <property type="protein sequence ID" value="KAJ5433646.1"/>
    <property type="molecule type" value="Genomic_DNA"/>
</dbReference>
<dbReference type="RefSeq" id="XP_056760937.1">
    <property type="nucleotide sequence ID" value="XM_056916183.1"/>
</dbReference>
<reference evidence="1" key="2">
    <citation type="journal article" date="2023" name="IMA Fungus">
        <title>Comparative genomic study of the Penicillium genus elucidates a diverse pangenome and 15 lateral gene transfer events.</title>
        <authorList>
            <person name="Petersen C."/>
            <person name="Sorensen T."/>
            <person name="Nielsen M.R."/>
            <person name="Sondergaard T.E."/>
            <person name="Sorensen J.L."/>
            <person name="Fitzpatrick D.A."/>
            <person name="Frisvad J.C."/>
            <person name="Nielsen K.L."/>
        </authorList>
    </citation>
    <scope>NUCLEOTIDE SEQUENCE</scope>
    <source>
        <strain evidence="1">IBT 16125</strain>
    </source>
</reference>
<comment type="caution">
    <text evidence="1">The sequence shown here is derived from an EMBL/GenBank/DDBJ whole genome shotgun (WGS) entry which is preliminary data.</text>
</comment>
<dbReference type="PANTHER" id="PTHR42695">
    <property type="entry name" value="GLUTAMINE AMIDOTRANSFERASE YLR126C-RELATED"/>
    <property type="match status" value="1"/>
</dbReference>
<accession>A0AAD6BX30</accession>
<keyword evidence="2" id="KW-1185">Reference proteome</keyword>
<evidence type="ECO:0000313" key="1">
    <source>
        <dbReference type="EMBL" id="KAJ5433646.1"/>
    </source>
</evidence>
<dbReference type="GO" id="GO:0005829">
    <property type="term" value="C:cytosol"/>
    <property type="evidence" value="ECO:0007669"/>
    <property type="project" value="TreeGrafter"/>
</dbReference>
<reference evidence="1" key="1">
    <citation type="submission" date="2022-12" db="EMBL/GenBank/DDBJ databases">
        <authorList>
            <person name="Petersen C."/>
        </authorList>
    </citation>
    <scope>NUCLEOTIDE SEQUENCE</scope>
    <source>
        <strain evidence="1">IBT 16125</strain>
    </source>
</reference>
<sequence>MVRRFHRLRIVVLKCYTPSAKLVVSHGDLDDWFRVLLSGAAERYATNNLHRVSLEITGYDAVSGQYPGTVDGVDAIVVTGSGNGAYEPIKWIQTLEKYIQDIYSQYPSVKFFGACFGHQIISKALLADQGVEFTNLLPEELPLALGQPCRLSMQFVHGDHVVIPEKADLSGWVRLGGHSEYDIEINTANMESLAEKLAWDEEYMAETMSLVHHDDDSAIFADVVLAFFLK</sequence>
<dbReference type="InterPro" id="IPR044992">
    <property type="entry name" value="ChyE-like"/>
</dbReference>
<dbReference type="Proteomes" id="UP001213681">
    <property type="component" value="Unassembled WGS sequence"/>
</dbReference>
<evidence type="ECO:0000313" key="2">
    <source>
        <dbReference type="Proteomes" id="UP001213681"/>
    </source>
</evidence>
<dbReference type="PANTHER" id="PTHR42695:SF6">
    <property type="entry name" value="GLUTAMINE AMIDOTRANSFERASE DOMAIN-CONTAINING PROTEIN"/>
    <property type="match status" value="1"/>
</dbReference>
<gene>
    <name evidence="1" type="ORF">N7458_012802</name>
</gene>
<proteinExistence type="predicted"/>
<dbReference type="InterPro" id="IPR029062">
    <property type="entry name" value="Class_I_gatase-like"/>
</dbReference>
<protein>
    <submittedName>
        <fullName evidence="1">Class I glutamine amidotransferase-like protein</fullName>
    </submittedName>
</protein>
<dbReference type="Gene3D" id="3.40.50.880">
    <property type="match status" value="1"/>
</dbReference>
<organism evidence="1 2">
    <name type="scientific">Penicillium daleae</name>
    <dbReference type="NCBI Taxonomy" id="63821"/>
    <lineage>
        <taxon>Eukaryota</taxon>
        <taxon>Fungi</taxon>
        <taxon>Dikarya</taxon>
        <taxon>Ascomycota</taxon>
        <taxon>Pezizomycotina</taxon>
        <taxon>Eurotiomycetes</taxon>
        <taxon>Eurotiomycetidae</taxon>
        <taxon>Eurotiales</taxon>
        <taxon>Aspergillaceae</taxon>
        <taxon>Penicillium</taxon>
    </lineage>
</organism>
<keyword evidence="1" id="KW-0315">Glutamine amidotransferase</keyword>
<dbReference type="SUPFAM" id="SSF52317">
    <property type="entry name" value="Class I glutamine amidotransferase-like"/>
    <property type="match status" value="1"/>
</dbReference>
<name>A0AAD6BX30_9EURO</name>